<feature type="transmembrane region" description="Helical" evidence="7">
    <location>
        <begin position="40"/>
        <end position="58"/>
    </location>
</feature>
<dbReference type="InterPro" id="IPR050482">
    <property type="entry name" value="Sensor_HK_TwoCompSys"/>
</dbReference>
<dbReference type="InterPro" id="IPR056374">
    <property type="entry name" value="DesK/YvfT_N"/>
</dbReference>
<comment type="catalytic activity">
    <reaction evidence="1">
        <text>ATP + protein L-histidine = ADP + protein N-phospho-L-histidine.</text>
        <dbReference type="EC" id="2.7.13.3"/>
    </reaction>
</comment>
<feature type="transmembrane region" description="Helical" evidence="7">
    <location>
        <begin position="132"/>
        <end position="151"/>
    </location>
</feature>
<keyword evidence="3" id="KW-0808">Transferase</keyword>
<evidence type="ECO:0000256" key="4">
    <source>
        <dbReference type="ARBA" id="ARBA00022777"/>
    </source>
</evidence>
<dbReference type="Gene3D" id="1.20.5.1930">
    <property type="match status" value="1"/>
</dbReference>
<dbReference type="EC" id="2.7.13.3" evidence="2"/>
<dbReference type="PANTHER" id="PTHR24421">
    <property type="entry name" value="NITRATE/NITRITE SENSOR PROTEIN NARX-RELATED"/>
    <property type="match status" value="1"/>
</dbReference>
<sequence>MTVKDWYHIFPSNTGLSLYIWIIFCVLPFYFIFRATSLSEIITGIVTTLIFFGVYWLTFNSKGALVYIGVSIEIIINIIMTVLFSYVYFALFIAIYIGNIKSKAGFITMYVILLVTTVLSIVYASFFNYMIFLNHLPFLIMTILGVILIPLNKRNRIKQDELENQLKDANQRIAELAILEERHRIARDLHDTLGQRLSMIGLKSDLAKKLADSHPEQAKNELQDIQDAARHALKEVREMISDMKQVSFKEELAHTKLILDTAEIKYKVSIEMDFKTIPILVENVLSMCLKESVTNILKHSNATQCLIILTESEKDIFLKISDNGTANTDFGYGNGLQGMKERLQFVNGEVQIHNSVKGFEVNMSVPKVLRQIEERLYD</sequence>
<dbReference type="InterPro" id="IPR036890">
    <property type="entry name" value="HATPase_C_sf"/>
</dbReference>
<accession>A0A1G9AJQ7</accession>
<feature type="transmembrane region" description="Helical" evidence="7">
    <location>
        <begin position="16"/>
        <end position="33"/>
    </location>
</feature>
<evidence type="ECO:0000256" key="6">
    <source>
        <dbReference type="SAM" id="Coils"/>
    </source>
</evidence>
<dbReference type="CDD" id="cd16917">
    <property type="entry name" value="HATPase_UhpB-NarQ-NarX-like"/>
    <property type="match status" value="1"/>
</dbReference>
<keyword evidence="7" id="KW-0812">Transmembrane</keyword>
<evidence type="ECO:0000259" key="8">
    <source>
        <dbReference type="Pfam" id="PF07730"/>
    </source>
</evidence>
<reference evidence="11" key="1">
    <citation type="submission" date="2016-10" db="EMBL/GenBank/DDBJ databases">
        <authorList>
            <person name="Varghese N."/>
            <person name="Submissions S."/>
        </authorList>
    </citation>
    <scope>NUCLEOTIDE SEQUENCE [LARGE SCALE GENOMIC DNA]</scope>
    <source>
        <strain evidence="11">CGMCC 1.8911</strain>
    </source>
</reference>
<evidence type="ECO:0000313" key="11">
    <source>
        <dbReference type="Proteomes" id="UP000242700"/>
    </source>
</evidence>
<evidence type="ECO:0000256" key="7">
    <source>
        <dbReference type="SAM" id="Phobius"/>
    </source>
</evidence>
<feature type="transmembrane region" description="Helical" evidence="7">
    <location>
        <begin position="64"/>
        <end position="97"/>
    </location>
</feature>
<keyword evidence="4 10" id="KW-0418">Kinase</keyword>
<dbReference type="Pfam" id="PF07730">
    <property type="entry name" value="HisKA_3"/>
    <property type="match status" value="1"/>
</dbReference>
<dbReference type="GO" id="GO:0016020">
    <property type="term" value="C:membrane"/>
    <property type="evidence" value="ECO:0007669"/>
    <property type="project" value="InterPro"/>
</dbReference>
<evidence type="ECO:0000256" key="1">
    <source>
        <dbReference type="ARBA" id="ARBA00000085"/>
    </source>
</evidence>
<feature type="coiled-coil region" evidence="6">
    <location>
        <begin position="152"/>
        <end position="182"/>
    </location>
</feature>
<proteinExistence type="predicted"/>
<dbReference type="EMBL" id="FNFI01000006">
    <property type="protein sequence ID" value="SDK27508.1"/>
    <property type="molecule type" value="Genomic_DNA"/>
</dbReference>
<protein>
    <recommendedName>
        <fullName evidence="2">histidine kinase</fullName>
        <ecNumber evidence="2">2.7.13.3</ecNumber>
    </recommendedName>
</protein>
<evidence type="ECO:0000256" key="2">
    <source>
        <dbReference type="ARBA" id="ARBA00012438"/>
    </source>
</evidence>
<dbReference type="SUPFAM" id="SSF55874">
    <property type="entry name" value="ATPase domain of HSP90 chaperone/DNA topoisomerase II/histidine kinase"/>
    <property type="match status" value="1"/>
</dbReference>
<dbReference type="AlphaFoldDB" id="A0A1G9AJQ7"/>
<feature type="domain" description="Signal transduction histidine kinase subgroup 3 dimerisation and phosphoacceptor" evidence="8">
    <location>
        <begin position="181"/>
        <end position="245"/>
    </location>
</feature>
<dbReference type="PANTHER" id="PTHR24421:SF63">
    <property type="entry name" value="SENSOR HISTIDINE KINASE DESK"/>
    <property type="match status" value="1"/>
</dbReference>
<dbReference type="GO" id="GO:0046983">
    <property type="term" value="F:protein dimerization activity"/>
    <property type="evidence" value="ECO:0007669"/>
    <property type="project" value="InterPro"/>
</dbReference>
<dbReference type="GO" id="GO:0000155">
    <property type="term" value="F:phosphorelay sensor kinase activity"/>
    <property type="evidence" value="ECO:0007669"/>
    <property type="project" value="InterPro"/>
</dbReference>
<evidence type="ECO:0000259" key="9">
    <source>
        <dbReference type="Pfam" id="PF23540"/>
    </source>
</evidence>
<keyword evidence="7" id="KW-0472">Membrane</keyword>
<keyword evidence="7" id="KW-1133">Transmembrane helix</keyword>
<dbReference type="STRING" id="586411.SAMN05216187_106157"/>
<keyword evidence="6" id="KW-0175">Coiled coil</keyword>
<keyword evidence="5" id="KW-0902">Two-component regulatory system</keyword>
<gene>
    <name evidence="10" type="ORF">SAMN05216187_106157</name>
</gene>
<dbReference type="RefSeq" id="WP_369596190.1">
    <property type="nucleotide sequence ID" value="NZ_FNFI01000006.1"/>
</dbReference>
<evidence type="ECO:0000313" key="10">
    <source>
        <dbReference type="EMBL" id="SDK27508.1"/>
    </source>
</evidence>
<dbReference type="Gene3D" id="3.30.565.10">
    <property type="entry name" value="Histidine kinase-like ATPase, C-terminal domain"/>
    <property type="match status" value="1"/>
</dbReference>
<organism evidence="10 11">
    <name type="scientific">Jeotgalicoccus aerolatus</name>
    <dbReference type="NCBI Taxonomy" id="709510"/>
    <lineage>
        <taxon>Bacteria</taxon>
        <taxon>Bacillati</taxon>
        <taxon>Bacillota</taxon>
        <taxon>Bacilli</taxon>
        <taxon>Bacillales</taxon>
        <taxon>Staphylococcaceae</taxon>
        <taxon>Jeotgalicoccus</taxon>
    </lineage>
</organism>
<feature type="domain" description="DesK/YvfT N-terminal" evidence="9">
    <location>
        <begin position="4"/>
        <end position="152"/>
    </location>
</feature>
<dbReference type="Pfam" id="PF23540">
    <property type="entry name" value="DesK_N"/>
    <property type="match status" value="1"/>
</dbReference>
<evidence type="ECO:0000256" key="3">
    <source>
        <dbReference type="ARBA" id="ARBA00022679"/>
    </source>
</evidence>
<dbReference type="InterPro" id="IPR011712">
    <property type="entry name" value="Sig_transdc_His_kin_sub3_dim/P"/>
</dbReference>
<feature type="transmembrane region" description="Helical" evidence="7">
    <location>
        <begin position="104"/>
        <end position="126"/>
    </location>
</feature>
<evidence type="ECO:0000256" key="5">
    <source>
        <dbReference type="ARBA" id="ARBA00023012"/>
    </source>
</evidence>
<name>A0A1G9AJQ7_9STAP</name>
<dbReference type="Proteomes" id="UP000242700">
    <property type="component" value="Unassembled WGS sequence"/>
</dbReference>